<gene>
    <name evidence="3" type="ORF">JL2886_03633</name>
    <name evidence="4" type="ORF">PXK24_00665</name>
</gene>
<evidence type="ECO:0000313" key="6">
    <source>
        <dbReference type="Proteomes" id="UP001218364"/>
    </source>
</evidence>
<proteinExistence type="predicted"/>
<dbReference type="Pfam" id="PF05762">
    <property type="entry name" value="VWA_CoxE"/>
    <property type="match status" value="1"/>
</dbReference>
<dbReference type="Proteomes" id="UP001218364">
    <property type="component" value="Unassembled WGS sequence"/>
</dbReference>
<evidence type="ECO:0000259" key="2">
    <source>
        <dbReference type="SMART" id="SM00327"/>
    </source>
</evidence>
<dbReference type="EMBL" id="JARCJK010000001">
    <property type="protein sequence ID" value="MDE4164187.1"/>
    <property type="molecule type" value="Genomic_DNA"/>
</dbReference>
<reference evidence="4 6" key="2">
    <citation type="submission" date="2023-02" db="EMBL/GenBank/DDBJ databases">
        <title>Population genomics of bacteria associated with diatom.</title>
        <authorList>
            <person name="Xie J."/>
            <person name="Wang H."/>
        </authorList>
    </citation>
    <scope>NUCLEOTIDE SEQUENCE [LARGE SCALE GENOMIC DNA]</scope>
    <source>
        <strain evidence="4 6">PT47_8</strain>
    </source>
</reference>
<evidence type="ECO:0000313" key="3">
    <source>
        <dbReference type="EMBL" id="ANP38506.1"/>
    </source>
</evidence>
<dbReference type="Proteomes" id="UP000092565">
    <property type="component" value="Chromosome"/>
</dbReference>
<keyword evidence="5" id="KW-1185">Reference proteome</keyword>
<dbReference type="PATRIC" id="fig|60890.4.peg.3540"/>
<evidence type="ECO:0000256" key="1">
    <source>
        <dbReference type="SAM" id="MobiDB-lite"/>
    </source>
</evidence>
<reference evidence="3 5" key="1">
    <citation type="submission" date="2016-04" db="EMBL/GenBank/DDBJ databases">
        <authorList>
            <person name="Evans L.H."/>
            <person name="Alamgir A."/>
            <person name="Owens N."/>
            <person name="Weber N.D."/>
            <person name="Virtaneva K."/>
            <person name="Barbian K."/>
            <person name="Babar A."/>
            <person name="Rosenke K."/>
        </authorList>
    </citation>
    <scope>NUCLEOTIDE SEQUENCE [LARGE SCALE GENOMIC DNA]</scope>
    <source>
        <strain evidence="3 5">JL2886</strain>
    </source>
</reference>
<dbReference type="InterPro" id="IPR036465">
    <property type="entry name" value="vWFA_dom_sf"/>
</dbReference>
<dbReference type="EMBL" id="CP015124">
    <property type="protein sequence ID" value="ANP38506.1"/>
    <property type="molecule type" value="Genomic_DNA"/>
</dbReference>
<feature type="compositionally biased region" description="Basic and acidic residues" evidence="1">
    <location>
        <begin position="96"/>
        <end position="111"/>
    </location>
</feature>
<dbReference type="PIRSF" id="PIRSF010256">
    <property type="entry name" value="CoxE_vWa"/>
    <property type="match status" value="1"/>
</dbReference>
<feature type="domain" description="VWFA" evidence="2">
    <location>
        <begin position="221"/>
        <end position="387"/>
    </location>
</feature>
<sequence length="395" mass="42548">MSRVTKFAGRDPGPGARVAGFMAHLRAHGFALGVAETGTALAALGAVKASDPSEARAALRAVCAGRAEDVDRFDALFDSFWMDAGRVRQKTVPSDKTNKSDDMRSSRKDAGETEAEGTGKIHAPGGSGGGEVESDGTGRLVASDVKNLMKKDLRDLVDPEDIRKAEAVALRLGQALRDRRSRRRKAARRGWAVDFRRTIRKAVATGGVPLRLARRTRPDRPVKIVALCDVSGSMLVYARPFLAFLAGLMRADANSDAYLFHTRLVRIAEALREEDPMRALNRVTLMAEGIGGGSCIGGALEHFAATYARRFANGRSVVIILSDGYDSDPPEHIAAGLEALKRRGCRIVWLNPLKGWKGYEPIARGMAAALPYLDLFEAANTLEALASLDQKLGAI</sequence>
<dbReference type="InterPro" id="IPR008912">
    <property type="entry name" value="Uncharacterised_CoxE"/>
</dbReference>
<dbReference type="SUPFAM" id="SSF53300">
    <property type="entry name" value="vWA-like"/>
    <property type="match status" value="1"/>
</dbReference>
<accession>A0A1B0ZWD8</accession>
<protein>
    <submittedName>
        <fullName evidence="3">Carbon monoxide dehydrogenase</fullName>
    </submittedName>
    <submittedName>
        <fullName evidence="4">VWA domain-containing protein</fullName>
    </submittedName>
</protein>
<evidence type="ECO:0000313" key="5">
    <source>
        <dbReference type="Proteomes" id="UP000092565"/>
    </source>
</evidence>
<dbReference type="Gene3D" id="3.40.50.410">
    <property type="entry name" value="von Willebrand factor, type A domain"/>
    <property type="match status" value="1"/>
</dbReference>
<dbReference type="CDD" id="cd00198">
    <property type="entry name" value="vWFA"/>
    <property type="match status" value="1"/>
</dbReference>
<name>A0A1B0ZWD8_9RHOB</name>
<dbReference type="InterPro" id="IPR002035">
    <property type="entry name" value="VWF_A"/>
</dbReference>
<dbReference type="InterPro" id="IPR011195">
    <property type="entry name" value="UCP010256"/>
</dbReference>
<dbReference type="OrthoDB" id="9790469at2"/>
<dbReference type="AlphaFoldDB" id="A0A1B0ZWD8"/>
<feature type="region of interest" description="Disordered" evidence="1">
    <location>
        <begin position="89"/>
        <end position="137"/>
    </location>
</feature>
<dbReference type="PANTHER" id="PTHR39338">
    <property type="entry name" value="BLL5662 PROTEIN-RELATED"/>
    <property type="match status" value="1"/>
</dbReference>
<organism evidence="3 5">
    <name type="scientific">Phaeobacter gallaeciensis</name>
    <dbReference type="NCBI Taxonomy" id="60890"/>
    <lineage>
        <taxon>Bacteria</taxon>
        <taxon>Pseudomonadati</taxon>
        <taxon>Pseudomonadota</taxon>
        <taxon>Alphaproteobacteria</taxon>
        <taxon>Rhodobacterales</taxon>
        <taxon>Roseobacteraceae</taxon>
        <taxon>Phaeobacter</taxon>
    </lineage>
</organism>
<evidence type="ECO:0000313" key="4">
    <source>
        <dbReference type="EMBL" id="MDE4164187.1"/>
    </source>
</evidence>
<dbReference type="PANTHER" id="PTHR39338:SF6">
    <property type="entry name" value="BLL5662 PROTEIN"/>
    <property type="match status" value="1"/>
</dbReference>
<dbReference type="RefSeq" id="WP_065273157.1">
    <property type="nucleotide sequence ID" value="NZ_CP015124.1"/>
</dbReference>
<dbReference type="SMART" id="SM00327">
    <property type="entry name" value="VWA"/>
    <property type="match status" value="1"/>
</dbReference>